<feature type="chain" id="PRO_5006132103" description="Bacterial repeat domain-containing protein" evidence="1">
    <location>
        <begin position="21"/>
        <end position="728"/>
    </location>
</feature>
<dbReference type="AlphaFoldDB" id="A0A0P6W4X6"/>
<feature type="domain" description="Bacterial repeat" evidence="2">
    <location>
        <begin position="567"/>
        <end position="643"/>
    </location>
</feature>
<dbReference type="Proteomes" id="UP000048984">
    <property type="component" value="Unassembled WGS sequence"/>
</dbReference>
<reference evidence="3 4" key="2">
    <citation type="submission" date="2015-10" db="EMBL/GenBank/DDBJ databases">
        <title>Draft Genome Sequence of Prosthecomicrobium hirschii ATCC 27832.</title>
        <authorList>
            <person name="Daniel J."/>
            <person name="Givan S.A."/>
            <person name="Brun Y.V."/>
            <person name="Brown P.J."/>
        </authorList>
    </citation>
    <scope>NUCLEOTIDE SEQUENCE [LARGE SCALE GENOMIC DNA]</scope>
    <source>
        <strain evidence="3 4">16</strain>
    </source>
</reference>
<protein>
    <recommendedName>
        <fullName evidence="2">Bacterial repeat domain-containing protein</fullName>
    </recommendedName>
</protein>
<keyword evidence="1" id="KW-0732">Signal</keyword>
<reference evidence="3 4" key="1">
    <citation type="submission" date="2015-09" db="EMBL/GenBank/DDBJ databases">
        <authorList>
            <person name="Jackson K.R."/>
            <person name="Lunt B.L."/>
            <person name="Fisher J.N.B."/>
            <person name="Gardner A.V."/>
            <person name="Bailey M.E."/>
            <person name="Deus L.M."/>
            <person name="Earl A.S."/>
            <person name="Gibby P.D."/>
            <person name="Hartmann K.A."/>
            <person name="Liu J.E."/>
            <person name="Manci A.M."/>
            <person name="Nielsen D.A."/>
            <person name="Solomon M.B."/>
            <person name="Breakwell D.P."/>
            <person name="Burnett S.H."/>
            <person name="Grose J.H."/>
        </authorList>
    </citation>
    <scope>NUCLEOTIDE SEQUENCE [LARGE SCALE GENOMIC DNA]</scope>
    <source>
        <strain evidence="3 4">16</strain>
    </source>
</reference>
<evidence type="ECO:0000256" key="1">
    <source>
        <dbReference type="SAM" id="SignalP"/>
    </source>
</evidence>
<keyword evidence="4" id="KW-1185">Reference proteome</keyword>
<name>A0A0P6W4X6_9HYPH</name>
<feature type="domain" description="Bacterial repeat" evidence="2">
    <location>
        <begin position="400"/>
        <end position="478"/>
    </location>
</feature>
<dbReference type="SUPFAM" id="SSF55486">
    <property type="entry name" value="Metalloproteases ('zincins'), catalytic domain"/>
    <property type="match status" value="1"/>
</dbReference>
<accession>A0A0P6W4X6</accession>
<feature type="signal peptide" evidence="1">
    <location>
        <begin position="1"/>
        <end position="20"/>
    </location>
</feature>
<gene>
    <name evidence="3" type="ORF">ABB55_08990</name>
</gene>
<sequence>MLKWMLGLIIAAALAGTATAAEPSGKALSVRYLSAESATVQARNADPAMAGLKGKKSVRYFQAGASLPVDTQTDTIDFGSAIGKLTLKSAEKRSNDDLTWVGKLDGKDGRAILVVRKGAITGTITSDRGNFDIRPVGNGTHAIIERDVSAFPPEHPPGALPRGNGGIDPKAKAATKGSLTYIDILVAYNTAAKNAYGSDMDAYAQLAVDTANTAYSDSGVDARLRLAGTIETSYSGTDFNTALDDVTNGTGGLGPINTKREALGADLVSFMFNGTAYCGLGWLNSSSTSAYSVVYWDCAVSNHSFEHEIGHNFGARHDPYVDSSTTPYAYGHGYVYQTSWRTIMAYVNACGSCPRIGRFSNPNLTYNSVATGTAQTHDNARVHNERAATMAAFKTPATTYALSVSKTGNGTVTSSPSGINCGSTCSANFTENASVTLTAAASTGATFSTWGGACSGSSTTCTVTMSAAKSVTATFVATQISVSVSKNGTGAGSVTSSPSGIDCGATCSTTFAYATSVTLTATPDNASVFGGWSGSCAGTSTTCTLSADAAKSVIATFTNASDPQTLTVAKSGTGSGTVTSSPSGISCGATCSSTFTTNTSVTLTAVAANGSSFSAWGGACSGSSSTCTVTMSAARSVTATFNTSNSKVLVAVTKTGSGTGTVTSNPSGINCGSTCSMQVNTGTSVTLTATVGKKTKFKGWSGGCTGKATTCTFTASTDKSVTANFAKK</sequence>
<feature type="domain" description="Bacterial repeat" evidence="2">
    <location>
        <begin position="484"/>
        <end position="559"/>
    </location>
</feature>
<evidence type="ECO:0000313" key="3">
    <source>
        <dbReference type="EMBL" id="KPL52348.1"/>
    </source>
</evidence>
<dbReference type="RefSeq" id="WP_054358511.1">
    <property type="nucleotide sequence ID" value="NZ_LJYW01000001.1"/>
</dbReference>
<dbReference type="Gene3D" id="3.40.390.10">
    <property type="entry name" value="Collagenase (Catalytic Domain)"/>
    <property type="match status" value="1"/>
</dbReference>
<dbReference type="GO" id="GO:0008237">
    <property type="term" value="F:metallopeptidase activity"/>
    <property type="evidence" value="ECO:0007669"/>
    <property type="project" value="InterPro"/>
</dbReference>
<dbReference type="EMBL" id="LJYW01000001">
    <property type="protein sequence ID" value="KPL52348.1"/>
    <property type="molecule type" value="Genomic_DNA"/>
</dbReference>
<evidence type="ECO:0000259" key="2">
    <source>
        <dbReference type="Pfam" id="PF18998"/>
    </source>
</evidence>
<evidence type="ECO:0000313" key="4">
    <source>
        <dbReference type="Proteomes" id="UP000048984"/>
    </source>
</evidence>
<dbReference type="STRING" id="665126.ABB55_08990"/>
<dbReference type="InterPro" id="IPR024079">
    <property type="entry name" value="MetalloPept_cat_dom_sf"/>
</dbReference>
<organism evidence="3 4">
    <name type="scientific">Prosthecodimorpha hirschii</name>
    <dbReference type="NCBI Taxonomy" id="665126"/>
    <lineage>
        <taxon>Bacteria</taxon>
        <taxon>Pseudomonadati</taxon>
        <taxon>Pseudomonadota</taxon>
        <taxon>Alphaproteobacteria</taxon>
        <taxon>Hyphomicrobiales</taxon>
        <taxon>Ancalomicrobiaceae</taxon>
        <taxon>Prosthecodimorpha</taxon>
    </lineage>
</organism>
<feature type="domain" description="Bacterial repeat" evidence="2">
    <location>
        <begin position="652"/>
        <end position="727"/>
    </location>
</feature>
<dbReference type="Pfam" id="PF13688">
    <property type="entry name" value="Reprolysin_5"/>
    <property type="match status" value="1"/>
</dbReference>
<comment type="caution">
    <text evidence="3">The sequence shown here is derived from an EMBL/GenBank/DDBJ whole genome shotgun (WGS) entry which is preliminary data.</text>
</comment>
<dbReference type="Pfam" id="PF18998">
    <property type="entry name" value="Flg_new_2"/>
    <property type="match status" value="4"/>
</dbReference>
<proteinExistence type="predicted"/>
<dbReference type="InterPro" id="IPR044060">
    <property type="entry name" value="Bacterial_rp_domain"/>
</dbReference>